<dbReference type="InterPro" id="IPR050109">
    <property type="entry name" value="HTH-type_TetR-like_transc_reg"/>
</dbReference>
<keyword evidence="1 2" id="KW-0238">DNA-binding</keyword>
<evidence type="ECO:0000256" key="3">
    <source>
        <dbReference type="SAM" id="MobiDB-lite"/>
    </source>
</evidence>
<dbReference type="GO" id="GO:0003677">
    <property type="term" value="F:DNA binding"/>
    <property type="evidence" value="ECO:0007669"/>
    <property type="project" value="UniProtKB-UniRule"/>
</dbReference>
<evidence type="ECO:0000259" key="4">
    <source>
        <dbReference type="PROSITE" id="PS50977"/>
    </source>
</evidence>
<dbReference type="AlphaFoldDB" id="A0A7X1KMZ9"/>
<feature type="region of interest" description="Disordered" evidence="3">
    <location>
        <begin position="1"/>
        <end position="26"/>
    </location>
</feature>
<proteinExistence type="predicted"/>
<sequence length="221" mass="24284">MASTKPASPPRPAAARRGKQRDPELTRGEVLAAATEEFAEKGLHGARVDEIAARTAVSKHMIYYYFGSKDGLYSAVLERAYADFRAVEQVDYEALDPVGALATLVGNTFDVHLQHPNVIRIIMSENLDRGRHARGLDHAAQRELVISTVGRILARGAAAGLFRGDIDPLQIHMSISALSFYFVANAYTFGEVFGVNIADEDVVSRRRAEVIEVMLSRCLVR</sequence>
<dbReference type="InterPro" id="IPR001647">
    <property type="entry name" value="HTH_TetR"/>
</dbReference>
<dbReference type="Pfam" id="PF00440">
    <property type="entry name" value="TetR_N"/>
    <property type="match status" value="1"/>
</dbReference>
<dbReference type="PANTHER" id="PTHR30328:SF54">
    <property type="entry name" value="HTH-TYPE TRANSCRIPTIONAL REPRESSOR SCO4008"/>
    <property type="match status" value="1"/>
</dbReference>
<dbReference type="InterPro" id="IPR009057">
    <property type="entry name" value="Homeodomain-like_sf"/>
</dbReference>
<dbReference type="PRINTS" id="PR00455">
    <property type="entry name" value="HTHTETR"/>
</dbReference>
<organism evidence="5 6">
    <name type="scientific">Novosphingobium flavum</name>
    <dbReference type="NCBI Taxonomy" id="1778672"/>
    <lineage>
        <taxon>Bacteria</taxon>
        <taxon>Pseudomonadati</taxon>
        <taxon>Pseudomonadota</taxon>
        <taxon>Alphaproteobacteria</taxon>
        <taxon>Sphingomonadales</taxon>
        <taxon>Sphingomonadaceae</taxon>
        <taxon>Novosphingobium</taxon>
    </lineage>
</organism>
<comment type="caution">
    <text evidence="5">The sequence shown here is derived from an EMBL/GenBank/DDBJ whole genome shotgun (WGS) entry which is preliminary data.</text>
</comment>
<keyword evidence="6" id="KW-1185">Reference proteome</keyword>
<protein>
    <submittedName>
        <fullName evidence="5">TetR family transcriptional regulator</fullName>
    </submittedName>
</protein>
<evidence type="ECO:0000256" key="2">
    <source>
        <dbReference type="PROSITE-ProRule" id="PRU00335"/>
    </source>
</evidence>
<dbReference type="InterPro" id="IPR036271">
    <property type="entry name" value="Tet_transcr_reg_TetR-rel_C_sf"/>
</dbReference>
<dbReference type="EMBL" id="JACLAW010000012">
    <property type="protein sequence ID" value="MBC2666840.1"/>
    <property type="molecule type" value="Genomic_DNA"/>
</dbReference>
<dbReference type="SUPFAM" id="SSF48498">
    <property type="entry name" value="Tetracyclin repressor-like, C-terminal domain"/>
    <property type="match status" value="1"/>
</dbReference>
<accession>A0A7X1KMZ9</accession>
<dbReference type="PANTHER" id="PTHR30328">
    <property type="entry name" value="TRANSCRIPTIONAL REPRESSOR"/>
    <property type="match status" value="1"/>
</dbReference>
<dbReference type="Gene3D" id="1.10.357.10">
    <property type="entry name" value="Tetracycline Repressor, domain 2"/>
    <property type="match status" value="1"/>
</dbReference>
<dbReference type="InterPro" id="IPR041474">
    <property type="entry name" value="NicS_C"/>
</dbReference>
<dbReference type="Pfam" id="PF17938">
    <property type="entry name" value="TetR_C_29"/>
    <property type="match status" value="1"/>
</dbReference>
<feature type="DNA-binding region" description="H-T-H motif" evidence="2">
    <location>
        <begin position="47"/>
        <end position="66"/>
    </location>
</feature>
<gene>
    <name evidence="5" type="ORF">H7F51_15080</name>
</gene>
<evidence type="ECO:0000313" key="5">
    <source>
        <dbReference type="EMBL" id="MBC2666840.1"/>
    </source>
</evidence>
<name>A0A7X1KMZ9_9SPHN</name>
<evidence type="ECO:0000256" key="1">
    <source>
        <dbReference type="ARBA" id="ARBA00023125"/>
    </source>
</evidence>
<dbReference type="RefSeq" id="WP_185665135.1">
    <property type="nucleotide sequence ID" value="NZ_JACLAW010000012.1"/>
</dbReference>
<dbReference type="Proteomes" id="UP000566813">
    <property type="component" value="Unassembled WGS sequence"/>
</dbReference>
<feature type="domain" description="HTH tetR-type" evidence="4">
    <location>
        <begin position="24"/>
        <end position="84"/>
    </location>
</feature>
<reference evidence="5 6" key="1">
    <citation type="submission" date="2020-08" db="EMBL/GenBank/DDBJ databases">
        <title>The genome sequence of type strain Novosphingobium flavum NBRC 111647.</title>
        <authorList>
            <person name="Liu Y."/>
        </authorList>
    </citation>
    <scope>NUCLEOTIDE SEQUENCE [LARGE SCALE GENOMIC DNA]</scope>
    <source>
        <strain evidence="5 6">NBRC 111647</strain>
    </source>
</reference>
<dbReference type="SUPFAM" id="SSF46689">
    <property type="entry name" value="Homeodomain-like"/>
    <property type="match status" value="1"/>
</dbReference>
<dbReference type="PROSITE" id="PS50977">
    <property type="entry name" value="HTH_TETR_2"/>
    <property type="match status" value="1"/>
</dbReference>
<evidence type="ECO:0000313" key="6">
    <source>
        <dbReference type="Proteomes" id="UP000566813"/>
    </source>
</evidence>